<proteinExistence type="predicted"/>
<comment type="caution">
    <text evidence="1">The sequence shown here is derived from an EMBL/GenBank/DDBJ whole genome shotgun (WGS) entry which is preliminary data.</text>
</comment>
<dbReference type="Proteomes" id="UP000828941">
    <property type="component" value="Chromosome 13"/>
</dbReference>
<accession>A0ACB9KVN4</accession>
<dbReference type="EMBL" id="CM039438">
    <property type="protein sequence ID" value="KAI4301510.1"/>
    <property type="molecule type" value="Genomic_DNA"/>
</dbReference>
<evidence type="ECO:0000313" key="1">
    <source>
        <dbReference type="EMBL" id="KAI4301510.1"/>
    </source>
</evidence>
<gene>
    <name evidence="1" type="ORF">L6164_034783</name>
</gene>
<sequence length="284" mass="32138">MGWQQKAKQLFLSVSPREIFYLLTLTLLSLLLPLSFLLLARLSGAQYYLQSLTWDHSSETFPYVFSFLLHMNPAVLYFLVSAVSVATLIHGLTGKITLLDESQFPVLQPRLYTAWILLCTLQVFVGLGIEGSIAAGITDDSDLTFGVERNFLSRVIFLLGLHETMQNWSRMVVKPVMDDTVFGVARKERWLERVAIAAGLGSLWWWKLREEVETLVVMAEAKKEQLMDVGIGDFVGWWLYYLTVTIGMVRIIKGLLWIAMIALSRRRQTTGISAVEPSGNDDKV</sequence>
<reference evidence="1 2" key="1">
    <citation type="journal article" date="2022" name="DNA Res.">
        <title>Chromosomal-level genome assembly of the orchid tree Bauhinia variegata (Leguminosae; Cercidoideae) supports the allotetraploid origin hypothesis of Bauhinia.</title>
        <authorList>
            <person name="Zhong Y."/>
            <person name="Chen Y."/>
            <person name="Zheng D."/>
            <person name="Pang J."/>
            <person name="Liu Y."/>
            <person name="Luo S."/>
            <person name="Meng S."/>
            <person name="Qian L."/>
            <person name="Wei D."/>
            <person name="Dai S."/>
            <person name="Zhou R."/>
        </authorList>
    </citation>
    <scope>NUCLEOTIDE SEQUENCE [LARGE SCALE GENOMIC DNA]</scope>
    <source>
        <strain evidence="1">BV-YZ2020</strain>
    </source>
</reference>
<name>A0ACB9KVN4_BAUVA</name>
<organism evidence="1 2">
    <name type="scientific">Bauhinia variegata</name>
    <name type="common">Purple orchid tree</name>
    <name type="synonym">Phanera variegata</name>
    <dbReference type="NCBI Taxonomy" id="167791"/>
    <lineage>
        <taxon>Eukaryota</taxon>
        <taxon>Viridiplantae</taxon>
        <taxon>Streptophyta</taxon>
        <taxon>Embryophyta</taxon>
        <taxon>Tracheophyta</taxon>
        <taxon>Spermatophyta</taxon>
        <taxon>Magnoliopsida</taxon>
        <taxon>eudicotyledons</taxon>
        <taxon>Gunneridae</taxon>
        <taxon>Pentapetalae</taxon>
        <taxon>rosids</taxon>
        <taxon>fabids</taxon>
        <taxon>Fabales</taxon>
        <taxon>Fabaceae</taxon>
        <taxon>Cercidoideae</taxon>
        <taxon>Cercideae</taxon>
        <taxon>Bauhiniinae</taxon>
        <taxon>Bauhinia</taxon>
    </lineage>
</organism>
<protein>
    <submittedName>
        <fullName evidence="1">Uncharacterized protein</fullName>
    </submittedName>
</protein>
<keyword evidence="2" id="KW-1185">Reference proteome</keyword>
<evidence type="ECO:0000313" key="2">
    <source>
        <dbReference type="Proteomes" id="UP000828941"/>
    </source>
</evidence>